<dbReference type="Pfam" id="PF04402">
    <property type="entry name" value="SIMPL"/>
    <property type="match status" value="1"/>
</dbReference>
<dbReference type="PANTHER" id="PTHR34387">
    <property type="entry name" value="SLR1258 PROTEIN"/>
    <property type="match status" value="1"/>
</dbReference>
<organism evidence="2 3">
    <name type="scientific">Candidatus Vogelbacteria bacterium GWA1_51_14</name>
    <dbReference type="NCBI Taxonomy" id="1802435"/>
    <lineage>
        <taxon>Bacteria</taxon>
        <taxon>Candidatus Vogeliibacteriota</taxon>
    </lineage>
</organism>
<evidence type="ECO:0008006" key="4">
    <source>
        <dbReference type="Google" id="ProtNLM"/>
    </source>
</evidence>
<protein>
    <recommendedName>
        <fullName evidence="4">SIMPL domain-containing protein</fullName>
    </recommendedName>
</protein>
<evidence type="ECO:0000256" key="1">
    <source>
        <dbReference type="SAM" id="Phobius"/>
    </source>
</evidence>
<proteinExistence type="predicted"/>
<keyword evidence="1" id="KW-1133">Transmembrane helix</keyword>
<dbReference type="PANTHER" id="PTHR34387:SF2">
    <property type="entry name" value="SLR1258 PROTEIN"/>
    <property type="match status" value="1"/>
</dbReference>
<dbReference type="Gene3D" id="3.30.110.170">
    <property type="entry name" value="Protein of unknown function (DUF541), domain 1"/>
    <property type="match status" value="1"/>
</dbReference>
<evidence type="ECO:0000313" key="3">
    <source>
        <dbReference type="Proteomes" id="UP000176494"/>
    </source>
</evidence>
<feature type="transmembrane region" description="Helical" evidence="1">
    <location>
        <begin position="16"/>
        <end position="38"/>
    </location>
</feature>
<accession>A0A1G2QBD2</accession>
<keyword evidence="1" id="KW-0812">Transmembrane</keyword>
<dbReference type="Proteomes" id="UP000176494">
    <property type="component" value="Unassembled WGS sequence"/>
</dbReference>
<dbReference type="AlphaFoldDB" id="A0A1G2QBD2"/>
<dbReference type="EMBL" id="MHTG01000007">
    <property type="protein sequence ID" value="OHA57723.1"/>
    <property type="molecule type" value="Genomic_DNA"/>
</dbReference>
<keyword evidence="1" id="KW-0472">Membrane</keyword>
<name>A0A1G2QBD2_9BACT</name>
<sequence>MMDNQYLGAGFGPKKVLLWCLVIMSLAFAFGVVSYVSAYRDSVAYQSFGATGEGKVVVVPDIATFGFSVITEGNNTDVAALQNQNTTKVNDIIGQLKELGIDDEDIQTADYSLNPRYQFCGAGAVVCPPSQIVGYSINQSVSVKIRDFSHISQALSIAAQSGAINISRLQFSVDDLEVVKNEARAEAIKAAQAQAKAIAKAGDFKLGKILSIDDMGGEPPYYAREAAYGLGGDMMVSSIAPLPVVEPGSTEVIVRMMVRYQIK</sequence>
<reference evidence="2 3" key="1">
    <citation type="journal article" date="2016" name="Nat. Commun.">
        <title>Thousands of microbial genomes shed light on interconnected biogeochemical processes in an aquifer system.</title>
        <authorList>
            <person name="Anantharaman K."/>
            <person name="Brown C.T."/>
            <person name="Hug L.A."/>
            <person name="Sharon I."/>
            <person name="Castelle C.J."/>
            <person name="Probst A.J."/>
            <person name="Thomas B.C."/>
            <person name="Singh A."/>
            <person name="Wilkins M.J."/>
            <person name="Karaoz U."/>
            <person name="Brodie E.L."/>
            <person name="Williams K.H."/>
            <person name="Hubbard S.S."/>
            <person name="Banfield J.F."/>
        </authorList>
    </citation>
    <scope>NUCLEOTIDE SEQUENCE [LARGE SCALE GENOMIC DNA]</scope>
</reference>
<dbReference type="Gene3D" id="3.30.70.2970">
    <property type="entry name" value="Protein of unknown function (DUF541), domain 2"/>
    <property type="match status" value="1"/>
</dbReference>
<dbReference type="InterPro" id="IPR007497">
    <property type="entry name" value="SIMPL/DUF541"/>
</dbReference>
<dbReference type="GO" id="GO:0006974">
    <property type="term" value="P:DNA damage response"/>
    <property type="evidence" value="ECO:0007669"/>
    <property type="project" value="TreeGrafter"/>
</dbReference>
<evidence type="ECO:0000313" key="2">
    <source>
        <dbReference type="EMBL" id="OHA57723.1"/>
    </source>
</evidence>
<dbReference type="STRING" id="1802435.A2114_02495"/>
<dbReference type="InterPro" id="IPR052022">
    <property type="entry name" value="26kDa_periplasmic_antigen"/>
</dbReference>
<comment type="caution">
    <text evidence="2">The sequence shown here is derived from an EMBL/GenBank/DDBJ whole genome shotgun (WGS) entry which is preliminary data.</text>
</comment>
<gene>
    <name evidence="2" type="ORF">A2114_02495</name>
</gene>